<keyword evidence="2" id="KW-1185">Reference proteome</keyword>
<protein>
    <submittedName>
        <fullName evidence="1">Uncharacterized protein</fullName>
    </submittedName>
</protein>
<gene>
    <name evidence="1" type="ORF">QFC21_003817</name>
</gene>
<comment type="caution">
    <text evidence="1">The sequence shown here is derived from an EMBL/GenBank/DDBJ whole genome shotgun (WGS) entry which is preliminary data.</text>
</comment>
<reference evidence="1" key="1">
    <citation type="submission" date="2023-04" db="EMBL/GenBank/DDBJ databases">
        <title>Draft Genome sequencing of Naganishia species isolated from polar environments using Oxford Nanopore Technology.</title>
        <authorList>
            <person name="Leo P."/>
            <person name="Venkateswaran K."/>
        </authorList>
    </citation>
    <scope>NUCLEOTIDE SEQUENCE</scope>
    <source>
        <strain evidence="1">MNA-CCFEE 5423</strain>
    </source>
</reference>
<evidence type="ECO:0000313" key="1">
    <source>
        <dbReference type="EMBL" id="KAJ9099817.1"/>
    </source>
</evidence>
<name>A0ACC2VKK8_9TREE</name>
<organism evidence="1 2">
    <name type="scientific">Naganishia friedmannii</name>
    <dbReference type="NCBI Taxonomy" id="89922"/>
    <lineage>
        <taxon>Eukaryota</taxon>
        <taxon>Fungi</taxon>
        <taxon>Dikarya</taxon>
        <taxon>Basidiomycota</taxon>
        <taxon>Agaricomycotina</taxon>
        <taxon>Tremellomycetes</taxon>
        <taxon>Filobasidiales</taxon>
        <taxon>Filobasidiaceae</taxon>
        <taxon>Naganishia</taxon>
    </lineage>
</organism>
<dbReference type="EMBL" id="JASBWT010000012">
    <property type="protein sequence ID" value="KAJ9099817.1"/>
    <property type="molecule type" value="Genomic_DNA"/>
</dbReference>
<evidence type="ECO:0000313" key="2">
    <source>
        <dbReference type="Proteomes" id="UP001227268"/>
    </source>
</evidence>
<proteinExistence type="predicted"/>
<dbReference type="Proteomes" id="UP001227268">
    <property type="component" value="Unassembled WGS sequence"/>
</dbReference>
<sequence>MPVIQKVEKKKEAQSDAAPLNGEKVGKTSKSTVEFDTLESILINLTLSSKSAASVRQRQASTSKQSDELLLPEPKQKPLSTPTSQSPVPTQQLPPKDAQARCLKAPDESFLIKGMPLSLHHPFRIQKDDVVLGPVNYPMHRYSTVTPGTDKGYFARLRYQAVRFNSEDTNKLLVLSLNGDLGVKVAKGEFLPRPFLGSLMEYITARCDIGSSKEVGDPAYSVFVWSAMVPHNVQPCVDALIRPWKSSVAGVWDRTQLNLDKSQYWEHPPVWKDLNKVFNHFNQRAKTYRPPAASARGLQFTPDVDNTIMVEESAFKAHLQPCNHLPIKEYTLHDEERSTEACYRYDRRSGRIQVGGNRKSKSTALLLQEIFQHDSFEFYKEYVENESNQRESEVTMAIDAILLGLIGILSEMENVSSVPVWLAAGGLTPDVSHTFTKEIASNGWEHVIRLDSGEEAFPGRLALEAHVLPKAALPGSEGYISWFDSRLHVLYWIRRGLRALELKGIKVEHGMR</sequence>
<accession>A0ACC2VKK8</accession>